<gene>
    <name evidence="2" type="ORF">UFOVP20_38</name>
</gene>
<keyword evidence="1" id="KW-0175">Coiled coil</keyword>
<protein>
    <submittedName>
        <fullName evidence="2">Uncharacterized protein</fullName>
    </submittedName>
</protein>
<evidence type="ECO:0000313" key="2">
    <source>
        <dbReference type="EMBL" id="CAB4121994.1"/>
    </source>
</evidence>
<accession>A0A6J5KIQ7</accession>
<name>A0A6J5KIQ7_9CAUD</name>
<sequence>MTIAAFQLNAFQPNAFQTITVDGVLYAVDQNDTGAFVGTVSGGEVTVDTHDGGFKHKEIKQIEANKKRLEKLRIKQEKAFADANKRRKQAIQDVINPPVANVKIDEVQSLNPAEVVAIDELKSINADIARLMLQQELLTKQLIQKQAIEQYTAYMQYLKAQHLANLDDEETLLMLL</sequence>
<reference evidence="2" key="1">
    <citation type="submission" date="2020-04" db="EMBL/GenBank/DDBJ databases">
        <authorList>
            <person name="Chiriac C."/>
            <person name="Salcher M."/>
            <person name="Ghai R."/>
            <person name="Kavagutti S V."/>
        </authorList>
    </citation>
    <scope>NUCLEOTIDE SEQUENCE</scope>
</reference>
<evidence type="ECO:0000256" key="1">
    <source>
        <dbReference type="SAM" id="Coils"/>
    </source>
</evidence>
<proteinExistence type="predicted"/>
<organism evidence="2">
    <name type="scientific">uncultured Caudovirales phage</name>
    <dbReference type="NCBI Taxonomy" id="2100421"/>
    <lineage>
        <taxon>Viruses</taxon>
        <taxon>Duplodnaviria</taxon>
        <taxon>Heunggongvirae</taxon>
        <taxon>Uroviricota</taxon>
        <taxon>Caudoviricetes</taxon>
        <taxon>Peduoviridae</taxon>
        <taxon>Maltschvirus</taxon>
        <taxon>Maltschvirus maltsch</taxon>
    </lineage>
</organism>
<dbReference type="EMBL" id="LR796156">
    <property type="protein sequence ID" value="CAB4121994.1"/>
    <property type="molecule type" value="Genomic_DNA"/>
</dbReference>
<feature type="coiled-coil region" evidence="1">
    <location>
        <begin position="59"/>
        <end position="86"/>
    </location>
</feature>